<evidence type="ECO:0000256" key="4">
    <source>
        <dbReference type="ARBA" id="ARBA00012483"/>
    </source>
</evidence>
<name>A0A6A5ULW6_9PLEO</name>
<gene>
    <name evidence="24" type="ORF">CC80DRAFT_588685</name>
</gene>
<feature type="compositionally biased region" description="Low complexity" evidence="20">
    <location>
        <begin position="731"/>
        <end position="744"/>
    </location>
</feature>
<dbReference type="SMART" id="SM00184">
    <property type="entry name" value="RING"/>
    <property type="match status" value="1"/>
</dbReference>
<evidence type="ECO:0000256" key="15">
    <source>
        <dbReference type="ARBA" id="ARBA00063126"/>
    </source>
</evidence>
<keyword evidence="9 19" id="KW-0863">Zinc-finger</keyword>
<evidence type="ECO:0000256" key="9">
    <source>
        <dbReference type="ARBA" id="ARBA00022771"/>
    </source>
</evidence>
<dbReference type="AlphaFoldDB" id="A0A6A5ULW6"/>
<feature type="transmembrane region" description="Helical" evidence="21">
    <location>
        <begin position="396"/>
        <end position="414"/>
    </location>
</feature>
<reference evidence="24" key="1">
    <citation type="journal article" date="2020" name="Stud. Mycol.">
        <title>101 Dothideomycetes genomes: a test case for predicting lifestyles and emergence of pathogens.</title>
        <authorList>
            <person name="Haridas S."/>
            <person name="Albert R."/>
            <person name="Binder M."/>
            <person name="Bloem J."/>
            <person name="Labutti K."/>
            <person name="Salamov A."/>
            <person name="Andreopoulos B."/>
            <person name="Baker S."/>
            <person name="Barry K."/>
            <person name="Bills G."/>
            <person name="Bluhm B."/>
            <person name="Cannon C."/>
            <person name="Castanera R."/>
            <person name="Culley D."/>
            <person name="Daum C."/>
            <person name="Ezra D."/>
            <person name="Gonzalez J."/>
            <person name="Henrissat B."/>
            <person name="Kuo A."/>
            <person name="Liang C."/>
            <person name="Lipzen A."/>
            <person name="Lutzoni F."/>
            <person name="Magnuson J."/>
            <person name="Mondo S."/>
            <person name="Nolan M."/>
            <person name="Ohm R."/>
            <person name="Pangilinan J."/>
            <person name="Park H.-J."/>
            <person name="Ramirez L."/>
            <person name="Alfaro M."/>
            <person name="Sun H."/>
            <person name="Tritt A."/>
            <person name="Yoshinaga Y."/>
            <person name="Zwiers L.-H."/>
            <person name="Turgeon B."/>
            <person name="Goodwin S."/>
            <person name="Spatafora J."/>
            <person name="Crous P."/>
            <person name="Grigoriev I."/>
        </authorList>
    </citation>
    <scope>NUCLEOTIDE SEQUENCE</scope>
    <source>
        <strain evidence="24">CBS 675.92</strain>
    </source>
</reference>
<comment type="pathway">
    <text evidence="3">Protein modification; protein ubiquitination.</text>
</comment>
<dbReference type="Pfam" id="PF11145">
    <property type="entry name" value="DUF2921"/>
    <property type="match status" value="2"/>
</dbReference>
<comment type="subcellular location">
    <subcellularLocation>
        <location evidence="2">Endomembrane system</location>
        <topology evidence="2">Multi-pass membrane protein</topology>
    </subcellularLocation>
</comment>
<dbReference type="FunFam" id="3.30.40.10:FF:000626">
    <property type="entry name" value="Transmembrane ubiquitin ligase 1"/>
    <property type="match status" value="1"/>
</dbReference>
<feature type="transmembrane region" description="Helical" evidence="21">
    <location>
        <begin position="586"/>
        <end position="603"/>
    </location>
</feature>
<evidence type="ECO:0000256" key="17">
    <source>
        <dbReference type="ARBA" id="ARBA00077885"/>
    </source>
</evidence>
<evidence type="ECO:0000256" key="2">
    <source>
        <dbReference type="ARBA" id="ARBA00004127"/>
    </source>
</evidence>
<organism evidence="24 25">
    <name type="scientific">Byssothecium circinans</name>
    <dbReference type="NCBI Taxonomy" id="147558"/>
    <lineage>
        <taxon>Eukaryota</taxon>
        <taxon>Fungi</taxon>
        <taxon>Dikarya</taxon>
        <taxon>Ascomycota</taxon>
        <taxon>Pezizomycotina</taxon>
        <taxon>Dothideomycetes</taxon>
        <taxon>Pleosporomycetidae</taxon>
        <taxon>Pleosporales</taxon>
        <taxon>Massarineae</taxon>
        <taxon>Massarinaceae</taxon>
        <taxon>Byssothecium</taxon>
    </lineage>
</organism>
<feature type="domain" description="RING-type" evidence="23">
    <location>
        <begin position="773"/>
        <end position="839"/>
    </location>
</feature>
<feature type="transmembrane region" description="Helical" evidence="21">
    <location>
        <begin position="426"/>
        <end position="451"/>
    </location>
</feature>
<keyword evidence="11" id="KW-0862">Zinc</keyword>
<dbReference type="GO" id="GO:0012505">
    <property type="term" value="C:endomembrane system"/>
    <property type="evidence" value="ECO:0007669"/>
    <property type="project" value="UniProtKB-SubCell"/>
</dbReference>
<dbReference type="PANTHER" id="PTHR22763">
    <property type="entry name" value="RING ZINC FINGER PROTEIN"/>
    <property type="match status" value="1"/>
</dbReference>
<feature type="transmembrane region" description="Helical" evidence="21">
    <location>
        <begin position="609"/>
        <end position="628"/>
    </location>
</feature>
<dbReference type="EC" id="2.3.2.27" evidence="4"/>
<evidence type="ECO:0000256" key="6">
    <source>
        <dbReference type="ARBA" id="ARBA00022692"/>
    </source>
</evidence>
<evidence type="ECO:0000256" key="14">
    <source>
        <dbReference type="ARBA" id="ARBA00056116"/>
    </source>
</evidence>
<evidence type="ECO:0000313" key="24">
    <source>
        <dbReference type="EMBL" id="KAF1962067.1"/>
    </source>
</evidence>
<keyword evidence="8 22" id="KW-0732">Signal</keyword>
<evidence type="ECO:0000259" key="23">
    <source>
        <dbReference type="PROSITE" id="PS50089"/>
    </source>
</evidence>
<evidence type="ECO:0000256" key="21">
    <source>
        <dbReference type="SAM" id="Phobius"/>
    </source>
</evidence>
<evidence type="ECO:0000256" key="8">
    <source>
        <dbReference type="ARBA" id="ARBA00022729"/>
    </source>
</evidence>
<evidence type="ECO:0000256" key="13">
    <source>
        <dbReference type="ARBA" id="ARBA00023136"/>
    </source>
</evidence>
<evidence type="ECO:0000256" key="11">
    <source>
        <dbReference type="ARBA" id="ARBA00022833"/>
    </source>
</evidence>
<comment type="function">
    <text evidence="14">Catalytic component of the DSC E3 ubiquitin ligase complex which is required for the srbA transcriptional activator proteolytic cleavage to release the soluble transcription factor from the membrane in low oxygen or sterol conditions. Required for growth during hypoxia and triazole drug susceptibility, as well as for virulence in a murine model of invasive pulmonary aspergillosis (IPA).</text>
</comment>
<feature type="signal peptide" evidence="22">
    <location>
        <begin position="1"/>
        <end position="25"/>
    </location>
</feature>
<feature type="compositionally biased region" description="Low complexity" evidence="20">
    <location>
        <begin position="560"/>
        <end position="572"/>
    </location>
</feature>
<dbReference type="Pfam" id="PF13639">
    <property type="entry name" value="zf-RING_2"/>
    <property type="match status" value="1"/>
</dbReference>
<evidence type="ECO:0000256" key="1">
    <source>
        <dbReference type="ARBA" id="ARBA00000900"/>
    </source>
</evidence>
<evidence type="ECO:0000256" key="16">
    <source>
        <dbReference type="ARBA" id="ARBA00071072"/>
    </source>
</evidence>
<feature type="compositionally biased region" description="Pro residues" evidence="20">
    <location>
        <begin position="499"/>
        <end position="510"/>
    </location>
</feature>
<feature type="chain" id="PRO_5025591165" description="DSC E3 ubiquitin ligase complex subunit A" evidence="22">
    <location>
        <begin position="26"/>
        <end position="845"/>
    </location>
</feature>
<dbReference type="GO" id="GO:0044695">
    <property type="term" value="C:Dsc E3 ubiquitin ligase complex"/>
    <property type="evidence" value="ECO:0007669"/>
    <property type="project" value="TreeGrafter"/>
</dbReference>
<evidence type="ECO:0000256" key="20">
    <source>
        <dbReference type="SAM" id="MobiDB-lite"/>
    </source>
</evidence>
<evidence type="ECO:0000256" key="12">
    <source>
        <dbReference type="ARBA" id="ARBA00022989"/>
    </source>
</evidence>
<protein>
    <recommendedName>
        <fullName evidence="16">DSC E3 ubiquitin ligase complex subunit A</fullName>
        <ecNumber evidence="4">2.3.2.27</ecNumber>
    </recommendedName>
    <alternativeName>
        <fullName evidence="17">Defective for SREBP cleavage protein A</fullName>
    </alternativeName>
    <alternativeName>
        <fullName evidence="18">RING-type E3 ubiquitin transferase dscA</fullName>
    </alternativeName>
</protein>
<keyword evidence="12 21" id="KW-1133">Transmembrane helix</keyword>
<dbReference type="InterPro" id="IPR001841">
    <property type="entry name" value="Znf_RING"/>
</dbReference>
<evidence type="ECO:0000256" key="19">
    <source>
        <dbReference type="PROSITE-ProRule" id="PRU00175"/>
    </source>
</evidence>
<evidence type="ECO:0000256" key="18">
    <source>
        <dbReference type="ARBA" id="ARBA00082128"/>
    </source>
</evidence>
<dbReference type="Gene3D" id="3.30.40.10">
    <property type="entry name" value="Zinc/RING finger domain, C3HC4 (zinc finger)"/>
    <property type="match status" value="1"/>
</dbReference>
<dbReference type="EMBL" id="ML976979">
    <property type="protein sequence ID" value="KAF1962067.1"/>
    <property type="molecule type" value="Genomic_DNA"/>
</dbReference>
<comment type="subunit">
    <text evidence="15">Component of the DSC E3 ubiquitin ligase complex composed of dscA, dscB, dscC and dscD.</text>
</comment>
<evidence type="ECO:0000313" key="25">
    <source>
        <dbReference type="Proteomes" id="UP000800035"/>
    </source>
</evidence>
<evidence type="ECO:0000256" key="5">
    <source>
        <dbReference type="ARBA" id="ARBA00022679"/>
    </source>
</evidence>
<feature type="compositionally biased region" description="Low complexity" evidence="20">
    <location>
        <begin position="525"/>
        <end position="545"/>
    </location>
</feature>
<dbReference type="PANTHER" id="PTHR22763:SF162">
    <property type="entry name" value="TRANSMEMBRANE E3 UBIQUITIN-PROTEIN LIGASE 1"/>
    <property type="match status" value="1"/>
</dbReference>
<comment type="catalytic activity">
    <reaction evidence="1">
        <text>S-ubiquitinyl-[E2 ubiquitin-conjugating enzyme]-L-cysteine + [acceptor protein]-L-lysine = [E2 ubiquitin-conjugating enzyme]-L-cysteine + N(6)-ubiquitinyl-[acceptor protein]-L-lysine.</text>
        <dbReference type="EC" id="2.3.2.27"/>
    </reaction>
</comment>
<keyword evidence="5" id="KW-0808">Transferase</keyword>
<evidence type="ECO:0000256" key="3">
    <source>
        <dbReference type="ARBA" id="ARBA00004906"/>
    </source>
</evidence>
<dbReference type="InterPro" id="IPR021319">
    <property type="entry name" value="DUF2921"/>
</dbReference>
<evidence type="ECO:0000256" key="10">
    <source>
        <dbReference type="ARBA" id="ARBA00022786"/>
    </source>
</evidence>
<proteinExistence type="predicted"/>
<dbReference type="GO" id="GO:0043161">
    <property type="term" value="P:proteasome-mediated ubiquitin-dependent protein catabolic process"/>
    <property type="evidence" value="ECO:0007669"/>
    <property type="project" value="TreeGrafter"/>
</dbReference>
<dbReference type="InterPro" id="IPR013083">
    <property type="entry name" value="Znf_RING/FYVE/PHD"/>
</dbReference>
<keyword evidence="13 21" id="KW-0472">Membrane</keyword>
<dbReference type="SUPFAM" id="SSF57850">
    <property type="entry name" value="RING/U-box"/>
    <property type="match status" value="1"/>
</dbReference>
<feature type="region of interest" description="Disordered" evidence="20">
    <location>
        <begin position="491"/>
        <end position="572"/>
    </location>
</feature>
<dbReference type="InterPro" id="IPR050731">
    <property type="entry name" value="HRD1_E3_ubiq-ligases"/>
</dbReference>
<feature type="transmembrane region" description="Helical" evidence="21">
    <location>
        <begin position="457"/>
        <end position="478"/>
    </location>
</feature>
<evidence type="ECO:0000256" key="7">
    <source>
        <dbReference type="ARBA" id="ARBA00022723"/>
    </source>
</evidence>
<evidence type="ECO:0000256" key="22">
    <source>
        <dbReference type="SAM" id="SignalP"/>
    </source>
</evidence>
<feature type="region of interest" description="Disordered" evidence="20">
    <location>
        <begin position="728"/>
        <end position="767"/>
    </location>
</feature>
<dbReference type="GO" id="GO:0061630">
    <property type="term" value="F:ubiquitin protein ligase activity"/>
    <property type="evidence" value="ECO:0007669"/>
    <property type="project" value="UniProtKB-EC"/>
</dbReference>
<dbReference type="Proteomes" id="UP000800035">
    <property type="component" value="Unassembled WGS sequence"/>
</dbReference>
<keyword evidence="6 21" id="KW-0812">Transmembrane</keyword>
<dbReference type="OrthoDB" id="9984778at2759"/>
<dbReference type="GO" id="GO:0008270">
    <property type="term" value="F:zinc ion binding"/>
    <property type="evidence" value="ECO:0007669"/>
    <property type="project" value="UniProtKB-KW"/>
</dbReference>
<dbReference type="PROSITE" id="PS50089">
    <property type="entry name" value="ZF_RING_2"/>
    <property type="match status" value="1"/>
</dbReference>
<sequence>METRRDPRQFLFFIILLLLINSPETQTPAYNTRSHYDEVLEREWNHLDVLNRTRWGDFGDFAKEEGGYLNVTGLRDEDGFVWEVLGDVKERVRARTKEALGDAAEELLHGKEEGGGRVEAMVYRNLTGHVQGEWVRSPLSRIRHPSNLNVSHVLPDNPFPFADFDRNLTGMGGPVRLHLTELEGRARTDTNRTVSEIQAKVVIGDDESWGDNWWEFLVNGVHYPEYGAAVLTTTSERFAGVFALPHLQLSPHLYSSAQELLNRTLHETMDQQVGRMYPVWNPWTSSVEGTNDGALGATHCEFILFLQEFPVAFESKPGTQQLPPGYDMDWIEHELRFPTGGRLPRRSPMTMSMVGFSPDCGFVIESKGPPDHSPSEATHLTGSKTEEFNDRARHSILAFAATLSFQLWFLIRQAKEAATPSTRNRISFYTVAIMALGDGFAFLSLVFMHLFLGTSQLPLYTIAFLALFSVVLELRFLMDIWTVQVTEQMRQDRQETSTPTPPSPQPPATPTPTTQSRAPPPPPSIRSATLPLPATATRPARPLTPIIIPSDQDALDDDIPTPTNPTTTPAATAPARAELGALYSRYCLFLIILFFITLQFTTVRSTARAFYFNMLMFFYLSFWVPQIYRNIMRNCRKALRWDFVLGQSVVRLVPIAYFYGVEDNVLFSRTDWRALVILAGWLWMQIVALKSQEVLGSRFFVREGWGWVPVAYDYHPILREDEEGATMPIGSSSASITSPDSPTAETSLQVQAGEAKDRDKGKGKSKGKKVFDCSICAQDIEVTVVPAGGGGGMDGGSGQGLGGLMLQRRGYMVTPCRHIFHTPCLEGWMRYRLMCPNCREVLPPL</sequence>
<accession>A0A6A5ULW6</accession>
<keyword evidence="25" id="KW-1185">Reference proteome</keyword>
<keyword evidence="10" id="KW-0833">Ubl conjugation pathway</keyword>
<keyword evidence="7" id="KW-0479">Metal-binding</keyword>